<accession>A0ABN1WSJ3</accession>
<organism evidence="2 3">
    <name type="scientific">Kitasatospora nipponensis</name>
    <dbReference type="NCBI Taxonomy" id="258049"/>
    <lineage>
        <taxon>Bacteria</taxon>
        <taxon>Bacillati</taxon>
        <taxon>Actinomycetota</taxon>
        <taxon>Actinomycetes</taxon>
        <taxon>Kitasatosporales</taxon>
        <taxon>Streptomycetaceae</taxon>
        <taxon>Kitasatospora</taxon>
    </lineage>
</organism>
<dbReference type="RefSeq" id="WP_344445331.1">
    <property type="nucleotide sequence ID" value="NZ_BAAALF010000158.1"/>
</dbReference>
<evidence type="ECO:0000313" key="2">
    <source>
        <dbReference type="EMBL" id="GAA1263362.1"/>
    </source>
</evidence>
<evidence type="ECO:0000259" key="1">
    <source>
        <dbReference type="PROSITE" id="PS51186"/>
    </source>
</evidence>
<sequence length="261" mass="28178">MNPQSVLNLFDRQLRREASPDGPGAVVQRIGAVVRQDGGEAGWNGILWCDLDEAGADAAIAEQVRYFAALGREFEWKHYSHDRPADLPRRLLAAGFEAGPAESLLVAEAAALPGPEALPDGVRLLPVTDEASARLFGRTHDEAFGTDGSRYVGMLLAQLAEAPEQVAAVVAMAGDEPICGARMEFHSGTDFASLWGGGTVPAWRGRGVYRAVVAHRARLAVERGYRYLQVDALPTSRPILQRLGFQELGTTTPYEYTPPTP</sequence>
<gene>
    <name evidence="2" type="ORF">GCM10009665_61170</name>
</gene>
<reference evidence="2 3" key="1">
    <citation type="journal article" date="2019" name="Int. J. Syst. Evol. Microbiol.">
        <title>The Global Catalogue of Microorganisms (GCM) 10K type strain sequencing project: providing services to taxonomists for standard genome sequencing and annotation.</title>
        <authorList>
            <consortium name="The Broad Institute Genomics Platform"/>
            <consortium name="The Broad Institute Genome Sequencing Center for Infectious Disease"/>
            <person name="Wu L."/>
            <person name="Ma J."/>
        </authorList>
    </citation>
    <scope>NUCLEOTIDE SEQUENCE [LARGE SCALE GENOMIC DNA]</scope>
    <source>
        <strain evidence="2 3">JCM 13004</strain>
    </source>
</reference>
<dbReference type="SUPFAM" id="SSF55729">
    <property type="entry name" value="Acyl-CoA N-acyltransferases (Nat)"/>
    <property type="match status" value="1"/>
</dbReference>
<protein>
    <submittedName>
        <fullName evidence="2">GNAT family N-acetyltransferase</fullName>
    </submittedName>
</protein>
<dbReference type="CDD" id="cd04301">
    <property type="entry name" value="NAT_SF"/>
    <property type="match status" value="1"/>
</dbReference>
<dbReference type="InterPro" id="IPR000182">
    <property type="entry name" value="GNAT_dom"/>
</dbReference>
<comment type="caution">
    <text evidence="2">The sequence shown here is derived from an EMBL/GenBank/DDBJ whole genome shotgun (WGS) entry which is preliminary data.</text>
</comment>
<evidence type="ECO:0000313" key="3">
    <source>
        <dbReference type="Proteomes" id="UP001500037"/>
    </source>
</evidence>
<keyword evidence="3" id="KW-1185">Reference proteome</keyword>
<proteinExistence type="predicted"/>
<dbReference type="Gene3D" id="3.40.630.30">
    <property type="match status" value="1"/>
</dbReference>
<dbReference type="Proteomes" id="UP001500037">
    <property type="component" value="Unassembled WGS sequence"/>
</dbReference>
<feature type="domain" description="N-acetyltransferase" evidence="1">
    <location>
        <begin position="122"/>
        <end position="261"/>
    </location>
</feature>
<dbReference type="EMBL" id="BAAALF010000158">
    <property type="protein sequence ID" value="GAA1263362.1"/>
    <property type="molecule type" value="Genomic_DNA"/>
</dbReference>
<dbReference type="PROSITE" id="PS51186">
    <property type="entry name" value="GNAT"/>
    <property type="match status" value="1"/>
</dbReference>
<dbReference type="InterPro" id="IPR016181">
    <property type="entry name" value="Acyl_CoA_acyltransferase"/>
</dbReference>
<name>A0ABN1WSJ3_9ACTN</name>